<keyword evidence="6" id="KW-0547">Nucleotide-binding</keyword>
<dbReference type="Pfam" id="PF01909">
    <property type="entry name" value="NTP_transf_2"/>
    <property type="match status" value="1"/>
</dbReference>
<comment type="caution">
    <text evidence="11">The sequence shown here is derived from an EMBL/GenBank/DDBJ whole genome shotgun (WGS) entry which is preliminary data.</text>
</comment>
<evidence type="ECO:0000256" key="2">
    <source>
        <dbReference type="ARBA" id="ARBA00022649"/>
    </source>
</evidence>
<proteinExistence type="inferred from homology"/>
<evidence type="ECO:0000256" key="6">
    <source>
        <dbReference type="ARBA" id="ARBA00022741"/>
    </source>
</evidence>
<dbReference type="GO" id="GO:0016779">
    <property type="term" value="F:nucleotidyltransferase activity"/>
    <property type="evidence" value="ECO:0007669"/>
    <property type="project" value="UniProtKB-KW"/>
</dbReference>
<dbReference type="Proteomes" id="UP000221852">
    <property type="component" value="Unassembled WGS sequence"/>
</dbReference>
<accession>A0A2C6C946</accession>
<name>A0A2C6C946_FUSNP</name>
<dbReference type="RefSeq" id="WP_098994568.1">
    <property type="nucleotide sequence ID" value="NZ_CP084159.1"/>
</dbReference>
<organism evidence="11 12">
    <name type="scientific">Fusobacterium nucleatum subsp. polymorphum</name>
    <name type="common">Fusobacterium polymorphum</name>
    <dbReference type="NCBI Taxonomy" id="76857"/>
    <lineage>
        <taxon>Bacteria</taxon>
        <taxon>Fusobacteriati</taxon>
        <taxon>Fusobacteriota</taxon>
        <taxon>Fusobacteriia</taxon>
        <taxon>Fusobacteriales</taxon>
        <taxon>Fusobacteriaceae</taxon>
        <taxon>Fusobacterium</taxon>
    </lineage>
</organism>
<gene>
    <name evidence="11" type="ORF">CBG59_06630</name>
</gene>
<dbReference type="InterPro" id="IPR043519">
    <property type="entry name" value="NT_sf"/>
</dbReference>
<dbReference type="SUPFAM" id="SSF81301">
    <property type="entry name" value="Nucleotidyltransferase"/>
    <property type="match status" value="1"/>
</dbReference>
<keyword evidence="5" id="KW-0479">Metal-binding</keyword>
<keyword evidence="7" id="KW-0067">ATP-binding</keyword>
<dbReference type="InterPro" id="IPR002934">
    <property type="entry name" value="Polymerase_NTP_transf_dom"/>
</dbReference>
<dbReference type="InterPro" id="IPR052038">
    <property type="entry name" value="Type-VII_TA_antitoxin"/>
</dbReference>
<comment type="similarity">
    <text evidence="9">Belongs to the MntA antitoxin family.</text>
</comment>
<evidence type="ECO:0000256" key="4">
    <source>
        <dbReference type="ARBA" id="ARBA00022695"/>
    </source>
</evidence>
<evidence type="ECO:0000259" key="10">
    <source>
        <dbReference type="Pfam" id="PF01909"/>
    </source>
</evidence>
<evidence type="ECO:0000256" key="9">
    <source>
        <dbReference type="ARBA" id="ARBA00038276"/>
    </source>
</evidence>
<dbReference type="PANTHER" id="PTHR33571:SF14">
    <property type="entry name" value="PROTEIN ADENYLYLTRANSFERASE MJ0435-RELATED"/>
    <property type="match status" value="1"/>
</dbReference>
<evidence type="ECO:0000313" key="11">
    <source>
        <dbReference type="EMBL" id="PHI13387.1"/>
    </source>
</evidence>
<evidence type="ECO:0000256" key="5">
    <source>
        <dbReference type="ARBA" id="ARBA00022723"/>
    </source>
</evidence>
<keyword evidence="3" id="KW-0808">Transferase</keyword>
<dbReference type="CDD" id="cd05403">
    <property type="entry name" value="NT_KNTase_like"/>
    <property type="match status" value="1"/>
</dbReference>
<reference evidence="11 12" key="1">
    <citation type="submission" date="2017-06" db="EMBL/GenBank/DDBJ databases">
        <title>Draft genome sequence of Fusobacterium nucleatum subsp. polymorphum KCOM 1330 (=ChDC F330).</title>
        <authorList>
            <person name="Kook J.-K."/>
            <person name="Park S.-N."/>
            <person name="Lim Y.K."/>
            <person name="Roh H."/>
        </authorList>
    </citation>
    <scope>NUCLEOTIDE SEQUENCE [LARGE SCALE GENOMIC DNA]</scope>
    <source>
        <strain evidence="12">KCOM 1330 (ChDC F330)</strain>
    </source>
</reference>
<feature type="domain" description="Polymerase nucleotidyl transferase" evidence="10">
    <location>
        <begin position="8"/>
        <end position="93"/>
    </location>
</feature>
<evidence type="ECO:0000256" key="7">
    <source>
        <dbReference type="ARBA" id="ARBA00022840"/>
    </source>
</evidence>
<dbReference type="AlphaFoldDB" id="A0A2C6C946"/>
<keyword evidence="4" id="KW-0548">Nucleotidyltransferase</keyword>
<dbReference type="PANTHER" id="PTHR33571">
    <property type="entry name" value="SSL8005 PROTEIN"/>
    <property type="match status" value="1"/>
</dbReference>
<keyword evidence="8" id="KW-0460">Magnesium</keyword>
<dbReference type="Gene3D" id="3.30.460.10">
    <property type="entry name" value="Beta Polymerase, domain 2"/>
    <property type="match status" value="1"/>
</dbReference>
<evidence type="ECO:0000313" key="12">
    <source>
        <dbReference type="Proteomes" id="UP000221852"/>
    </source>
</evidence>
<comment type="cofactor">
    <cofactor evidence="1">
        <name>Mg(2+)</name>
        <dbReference type="ChEBI" id="CHEBI:18420"/>
    </cofactor>
</comment>
<protein>
    <recommendedName>
        <fullName evidence="10">Polymerase nucleotidyl transferase domain-containing protein</fullName>
    </recommendedName>
</protein>
<evidence type="ECO:0000256" key="3">
    <source>
        <dbReference type="ARBA" id="ARBA00022679"/>
    </source>
</evidence>
<evidence type="ECO:0000256" key="1">
    <source>
        <dbReference type="ARBA" id="ARBA00001946"/>
    </source>
</evidence>
<dbReference type="GO" id="GO:0005524">
    <property type="term" value="F:ATP binding"/>
    <property type="evidence" value="ECO:0007669"/>
    <property type="project" value="UniProtKB-KW"/>
</dbReference>
<sequence>MNKKYILDKLSQIDKNKYGIFEIGLFGSYAKDNADDESDIDILVKLELKKGMYQNFCELQKELEKIFKRKVDLIEKGTFDNKFRSDNVRKYKEKIKEEILGSVIYV</sequence>
<keyword evidence="2" id="KW-1277">Toxin-antitoxin system</keyword>
<dbReference type="EMBL" id="NIRQ01000001">
    <property type="protein sequence ID" value="PHI13387.1"/>
    <property type="molecule type" value="Genomic_DNA"/>
</dbReference>
<dbReference type="GO" id="GO:0046872">
    <property type="term" value="F:metal ion binding"/>
    <property type="evidence" value="ECO:0007669"/>
    <property type="project" value="UniProtKB-KW"/>
</dbReference>
<evidence type="ECO:0000256" key="8">
    <source>
        <dbReference type="ARBA" id="ARBA00022842"/>
    </source>
</evidence>